<dbReference type="GO" id="GO:0035556">
    <property type="term" value="P:intracellular signal transduction"/>
    <property type="evidence" value="ECO:0007669"/>
    <property type="project" value="InterPro"/>
</dbReference>
<dbReference type="InterPro" id="IPR029787">
    <property type="entry name" value="Nucleotide_cyclase"/>
</dbReference>
<evidence type="ECO:0000256" key="9">
    <source>
        <dbReference type="ARBA" id="ARBA00022842"/>
    </source>
</evidence>
<feature type="transmembrane region" description="Helical" evidence="13">
    <location>
        <begin position="59"/>
        <end position="78"/>
    </location>
</feature>
<dbReference type="InterPro" id="IPR001054">
    <property type="entry name" value="A/G_cyclase"/>
</dbReference>
<dbReference type="SUPFAM" id="SSF55073">
    <property type="entry name" value="Nucleotide cyclase"/>
    <property type="match status" value="1"/>
</dbReference>
<dbReference type="FunFam" id="3.30.70.1230:FF:000082">
    <property type="entry name" value="Adenylate cyclase type 6"/>
    <property type="match status" value="1"/>
</dbReference>
<comment type="cofactor">
    <cofactor evidence="2">
        <name>Mn(2+)</name>
        <dbReference type="ChEBI" id="CHEBI:29035"/>
    </cofactor>
</comment>
<organism evidence="15 16">
    <name type="scientific">Chelydra serpentina</name>
    <name type="common">Snapping turtle</name>
    <name type="synonym">Testudo serpentina</name>
    <dbReference type="NCBI Taxonomy" id="8475"/>
    <lineage>
        <taxon>Eukaryota</taxon>
        <taxon>Metazoa</taxon>
        <taxon>Chordata</taxon>
        <taxon>Craniata</taxon>
        <taxon>Vertebrata</taxon>
        <taxon>Euteleostomi</taxon>
        <taxon>Archelosauria</taxon>
        <taxon>Testudinata</taxon>
        <taxon>Testudines</taxon>
        <taxon>Cryptodira</taxon>
        <taxon>Durocryptodira</taxon>
        <taxon>Americhelydia</taxon>
        <taxon>Chelydroidea</taxon>
        <taxon>Chelydridae</taxon>
        <taxon>Chelydra</taxon>
    </lineage>
</organism>
<feature type="transmembrane region" description="Helical" evidence="13">
    <location>
        <begin position="90"/>
        <end position="107"/>
    </location>
</feature>
<dbReference type="Pfam" id="PF00211">
    <property type="entry name" value="Guanylate_cyc"/>
    <property type="match status" value="1"/>
</dbReference>
<keyword evidence="7" id="KW-0547">Nucleotide-binding</keyword>
<dbReference type="GO" id="GO:0007189">
    <property type="term" value="P:adenylate cyclase-activating G protein-coupled receptor signaling pathway"/>
    <property type="evidence" value="ECO:0007669"/>
    <property type="project" value="TreeGrafter"/>
</dbReference>
<dbReference type="GO" id="GO:0004016">
    <property type="term" value="F:adenylate cyclase activity"/>
    <property type="evidence" value="ECO:0007669"/>
    <property type="project" value="UniProtKB-EC"/>
</dbReference>
<keyword evidence="12" id="KW-0456">Lyase</keyword>
<keyword evidence="11 13" id="KW-0472">Membrane</keyword>
<feature type="transmembrane region" description="Helical" evidence="13">
    <location>
        <begin position="32"/>
        <end position="52"/>
    </location>
</feature>
<proteinExistence type="predicted"/>
<name>A0A8T1TCG7_CHESE</name>
<keyword evidence="5 13" id="KW-0812">Transmembrane</keyword>
<evidence type="ECO:0000256" key="7">
    <source>
        <dbReference type="ARBA" id="ARBA00022741"/>
    </source>
</evidence>
<keyword evidence="10 13" id="KW-1133">Transmembrane helix</keyword>
<keyword evidence="8" id="KW-0067">ATP-binding</keyword>
<evidence type="ECO:0000256" key="12">
    <source>
        <dbReference type="ARBA" id="ARBA00023239"/>
    </source>
</evidence>
<accession>A0A8T1TCG7</accession>
<dbReference type="GO" id="GO:0005524">
    <property type="term" value="F:ATP binding"/>
    <property type="evidence" value="ECO:0007669"/>
    <property type="project" value="UniProtKB-KW"/>
</dbReference>
<feature type="non-terminal residue" evidence="15">
    <location>
        <position position="1"/>
    </location>
</feature>
<feature type="domain" description="Guanylate cyclase" evidence="14">
    <location>
        <begin position="174"/>
        <end position="257"/>
    </location>
</feature>
<evidence type="ECO:0000256" key="1">
    <source>
        <dbReference type="ARBA" id="ARBA00001593"/>
    </source>
</evidence>
<dbReference type="Proteomes" id="UP000765507">
    <property type="component" value="Unassembled WGS sequence"/>
</dbReference>
<reference evidence="15 16" key="1">
    <citation type="journal article" date="2020" name="G3 (Bethesda)">
        <title>Draft Genome of the Common Snapping Turtle, Chelydra serpentina, a Model for Phenotypic Plasticity in Reptiles.</title>
        <authorList>
            <person name="Das D."/>
            <person name="Singh S.K."/>
            <person name="Bierstedt J."/>
            <person name="Erickson A."/>
            <person name="Galli G.L.J."/>
            <person name="Crossley D.A. 2nd"/>
            <person name="Rhen T."/>
        </authorList>
    </citation>
    <scope>NUCLEOTIDE SEQUENCE [LARGE SCALE GENOMIC DNA]</scope>
    <source>
        <strain evidence="15">KW</strain>
    </source>
</reference>
<evidence type="ECO:0000256" key="3">
    <source>
        <dbReference type="ARBA" id="ARBA00004141"/>
    </source>
</evidence>
<evidence type="ECO:0000256" key="2">
    <source>
        <dbReference type="ARBA" id="ARBA00001936"/>
    </source>
</evidence>
<dbReference type="AlphaFoldDB" id="A0A8T1TCG7"/>
<dbReference type="Gene3D" id="3.30.70.1230">
    <property type="entry name" value="Nucleotide cyclase"/>
    <property type="match status" value="1"/>
</dbReference>
<dbReference type="EMBL" id="JAHGAV010000016">
    <property type="protein sequence ID" value="KAG6938808.1"/>
    <property type="molecule type" value="Genomic_DNA"/>
</dbReference>
<evidence type="ECO:0000256" key="13">
    <source>
        <dbReference type="SAM" id="Phobius"/>
    </source>
</evidence>
<evidence type="ECO:0000256" key="10">
    <source>
        <dbReference type="ARBA" id="ARBA00022989"/>
    </source>
</evidence>
<comment type="caution">
    <text evidence="15">The sequence shown here is derived from an EMBL/GenBank/DDBJ whole genome shotgun (WGS) entry which is preliminary data.</text>
</comment>
<dbReference type="PROSITE" id="PS50125">
    <property type="entry name" value="GUANYLATE_CYCLASE_2"/>
    <property type="match status" value="1"/>
</dbReference>
<evidence type="ECO:0000313" key="15">
    <source>
        <dbReference type="EMBL" id="KAG6938808.1"/>
    </source>
</evidence>
<dbReference type="GO" id="GO:0006171">
    <property type="term" value="P:cAMP biosynthetic process"/>
    <property type="evidence" value="ECO:0007669"/>
    <property type="project" value="TreeGrafter"/>
</dbReference>
<evidence type="ECO:0000313" key="16">
    <source>
        <dbReference type="Proteomes" id="UP000765507"/>
    </source>
</evidence>
<dbReference type="PANTHER" id="PTHR45627">
    <property type="entry name" value="ADENYLATE CYCLASE TYPE 1"/>
    <property type="match status" value="1"/>
</dbReference>
<sequence>PWVWSTNSSSSIVIISPGGINKTMNELPCDTAHYAFLSCVVGTLTLAIFLRVSSLPKMILLLFVTILYIVVLELSGYRKAVGGGSFYMRGYEPILAILLFSCALALHSRQVDLKLRLDYLWAVQAEEERDDMERVKLDNKRILFNLLPAHVAQHFLMSNPRNMDLYYQSYSQVGVMFASIPNFNDFYIELDGNNMGVECLRLLNEIIADFDELLDKECYKDIEKIKTIGSTYMSAVGLVPTTGTKAKKSIDSHLSTL</sequence>
<protein>
    <recommendedName>
        <fullName evidence="4">adenylate cyclase</fullName>
        <ecNumber evidence="4">4.6.1.1</ecNumber>
    </recommendedName>
</protein>
<gene>
    <name evidence="15" type="primary">ADCY1</name>
    <name evidence="15" type="ORF">G0U57_005270</name>
</gene>
<comment type="subcellular location">
    <subcellularLocation>
        <location evidence="3">Membrane</location>
        <topology evidence="3">Multi-pass membrane protein</topology>
    </subcellularLocation>
</comment>
<comment type="catalytic activity">
    <reaction evidence="1">
        <text>ATP = 3',5'-cyclic AMP + diphosphate</text>
        <dbReference type="Rhea" id="RHEA:15389"/>
        <dbReference type="ChEBI" id="CHEBI:30616"/>
        <dbReference type="ChEBI" id="CHEBI:33019"/>
        <dbReference type="ChEBI" id="CHEBI:58165"/>
        <dbReference type="EC" id="4.6.1.1"/>
    </reaction>
</comment>
<evidence type="ECO:0000256" key="4">
    <source>
        <dbReference type="ARBA" id="ARBA00012201"/>
    </source>
</evidence>
<keyword evidence="6" id="KW-0479">Metal-binding</keyword>
<keyword evidence="16" id="KW-1185">Reference proteome</keyword>
<dbReference type="GO" id="GO:0005886">
    <property type="term" value="C:plasma membrane"/>
    <property type="evidence" value="ECO:0007669"/>
    <property type="project" value="TreeGrafter"/>
</dbReference>
<evidence type="ECO:0000256" key="8">
    <source>
        <dbReference type="ARBA" id="ARBA00022840"/>
    </source>
</evidence>
<dbReference type="EC" id="4.6.1.1" evidence="4"/>
<evidence type="ECO:0000259" key="14">
    <source>
        <dbReference type="PROSITE" id="PS50125"/>
    </source>
</evidence>
<feature type="non-terminal residue" evidence="15">
    <location>
        <position position="257"/>
    </location>
</feature>
<evidence type="ECO:0000256" key="5">
    <source>
        <dbReference type="ARBA" id="ARBA00022692"/>
    </source>
</evidence>
<dbReference type="PANTHER" id="PTHR45627:SF26">
    <property type="entry name" value="ADENYLATE CYCLASE TYPE 1"/>
    <property type="match status" value="1"/>
</dbReference>
<dbReference type="OrthoDB" id="6147412at2759"/>
<dbReference type="GO" id="GO:0046872">
    <property type="term" value="F:metal ion binding"/>
    <property type="evidence" value="ECO:0007669"/>
    <property type="project" value="UniProtKB-KW"/>
</dbReference>
<evidence type="ECO:0000256" key="11">
    <source>
        <dbReference type="ARBA" id="ARBA00023136"/>
    </source>
</evidence>
<keyword evidence="9" id="KW-0460">Magnesium</keyword>
<evidence type="ECO:0000256" key="6">
    <source>
        <dbReference type="ARBA" id="ARBA00022723"/>
    </source>
</evidence>